<evidence type="ECO:0000256" key="6">
    <source>
        <dbReference type="ARBA" id="ARBA00023274"/>
    </source>
</evidence>
<gene>
    <name evidence="10" type="ORF">DNG_03767</name>
</gene>
<evidence type="ECO:0000256" key="5">
    <source>
        <dbReference type="ARBA" id="ARBA00023128"/>
    </source>
</evidence>
<dbReference type="GO" id="GO:0005762">
    <property type="term" value="C:mitochondrial large ribosomal subunit"/>
    <property type="evidence" value="ECO:0007669"/>
    <property type="project" value="TreeGrafter"/>
</dbReference>
<keyword evidence="11" id="KW-1185">Reference proteome</keyword>
<comment type="similarity">
    <text evidence="2">Belongs to the mitochondrion-specific ribosomal protein mL46 family.</text>
</comment>
<dbReference type="Proteomes" id="UP001187682">
    <property type="component" value="Unassembled WGS sequence"/>
</dbReference>
<protein>
    <recommendedName>
        <fullName evidence="7">Large ribosomal subunit protein mL46</fullName>
    </recommendedName>
</protein>
<dbReference type="GO" id="GO:0005743">
    <property type="term" value="C:mitochondrial inner membrane"/>
    <property type="evidence" value="ECO:0007669"/>
    <property type="project" value="UniProtKB-ARBA"/>
</dbReference>
<proteinExistence type="inferred from homology"/>
<dbReference type="InterPro" id="IPR033650">
    <property type="entry name" value="Ribosomal_mL46_NUDIX"/>
</dbReference>
<evidence type="ECO:0000256" key="3">
    <source>
        <dbReference type="ARBA" id="ARBA00022946"/>
    </source>
</evidence>
<dbReference type="PANTHER" id="PTHR13124">
    <property type="entry name" value="39S RIBOSOMAL PROTEIN L46, MITOCHONDRIAL PRECURSOR-RELATED"/>
    <property type="match status" value="1"/>
</dbReference>
<dbReference type="FunFam" id="3.90.79.10:FF:000018">
    <property type="entry name" value="39S ribosomal protein L46, mitochondrial"/>
    <property type="match status" value="1"/>
</dbReference>
<feature type="compositionally biased region" description="Low complexity" evidence="8">
    <location>
        <begin position="40"/>
        <end position="55"/>
    </location>
</feature>
<organism evidence="10 11">
    <name type="scientific">Cephalotrichum gorgonifer</name>
    <dbReference type="NCBI Taxonomy" id="2041049"/>
    <lineage>
        <taxon>Eukaryota</taxon>
        <taxon>Fungi</taxon>
        <taxon>Dikarya</taxon>
        <taxon>Ascomycota</taxon>
        <taxon>Pezizomycotina</taxon>
        <taxon>Sordariomycetes</taxon>
        <taxon>Hypocreomycetidae</taxon>
        <taxon>Microascales</taxon>
        <taxon>Microascaceae</taxon>
        <taxon>Cephalotrichum</taxon>
    </lineage>
</organism>
<evidence type="ECO:0000256" key="7">
    <source>
        <dbReference type="ARBA" id="ARBA00035190"/>
    </source>
</evidence>
<reference evidence="10" key="1">
    <citation type="submission" date="2018-03" db="EMBL/GenBank/DDBJ databases">
        <authorList>
            <person name="Guldener U."/>
        </authorList>
    </citation>
    <scope>NUCLEOTIDE SEQUENCE</scope>
</reference>
<dbReference type="InterPro" id="IPR021757">
    <property type="entry name" value="Ribosomal_mL46_N"/>
</dbReference>
<evidence type="ECO:0000256" key="2">
    <source>
        <dbReference type="ARBA" id="ARBA00009070"/>
    </source>
</evidence>
<dbReference type="InterPro" id="IPR015797">
    <property type="entry name" value="NUDIX_hydrolase-like_dom_sf"/>
</dbReference>
<accession>A0AAE8STW4</accession>
<dbReference type="CDD" id="cd04661">
    <property type="entry name" value="NUDIX_MRP_L46"/>
    <property type="match status" value="1"/>
</dbReference>
<feature type="region of interest" description="Disordered" evidence="8">
    <location>
        <begin position="23"/>
        <end position="69"/>
    </location>
</feature>
<keyword evidence="3" id="KW-0809">Transit peptide</keyword>
<dbReference type="PANTHER" id="PTHR13124:SF12">
    <property type="entry name" value="LARGE RIBOSOMAL SUBUNIT PROTEIN ML46"/>
    <property type="match status" value="1"/>
</dbReference>
<comment type="caution">
    <text evidence="10">The sequence shown here is derived from an EMBL/GenBank/DDBJ whole genome shotgun (WGS) entry which is preliminary data.</text>
</comment>
<evidence type="ECO:0000256" key="1">
    <source>
        <dbReference type="ARBA" id="ARBA00004173"/>
    </source>
</evidence>
<keyword evidence="4 10" id="KW-0689">Ribosomal protein</keyword>
<dbReference type="AlphaFoldDB" id="A0AAE8STW4"/>
<dbReference type="Pfam" id="PF11788">
    <property type="entry name" value="MRP-L46"/>
    <property type="match status" value="1"/>
</dbReference>
<evidence type="ECO:0000256" key="8">
    <source>
        <dbReference type="SAM" id="MobiDB-lite"/>
    </source>
</evidence>
<dbReference type="InterPro" id="IPR040008">
    <property type="entry name" value="Ribosomal_mL46"/>
</dbReference>
<dbReference type="Gene3D" id="3.90.79.10">
    <property type="entry name" value="Nucleoside Triphosphate Pyrophosphohydrolase"/>
    <property type="match status" value="1"/>
</dbReference>
<evidence type="ECO:0000259" key="9">
    <source>
        <dbReference type="Pfam" id="PF11788"/>
    </source>
</evidence>
<sequence length="347" mass="39034">MAASSRGQRVILTASRLAAAPRLAPRFPVRRHPASIRPYSAAATADSTTSTTATPPRTPPTQPAASDKGPRYLIKGGIILTRPPLLTRPQTSFESAYFFYQKRLNERLTLPFTQSAFFKRDTPPQLDWAIKLRERNGVVAREVGQYNGRSSTAWDDEVRVGDNVSDPELLREILLKDAEARVSEDAEEIPLEERVPVERPQPRVTQADKSGDVKRLDRQLERTLYLVVQGEEGKWEFPTAPVSTDEALHDTARRALDDTAGLNMNTWIVGRVPVAHLVTKPKYAEDGTETERGVKSFFLKGRIMAGQANLEGNPFGYKDFKWLTRDELKETLAPEYFRGVRNMMAER</sequence>
<keyword evidence="5" id="KW-0496">Mitochondrion</keyword>
<evidence type="ECO:0000256" key="4">
    <source>
        <dbReference type="ARBA" id="ARBA00022980"/>
    </source>
</evidence>
<dbReference type="EMBL" id="ONZQ02000004">
    <property type="protein sequence ID" value="SPO01019.1"/>
    <property type="molecule type" value="Genomic_DNA"/>
</dbReference>
<dbReference type="SUPFAM" id="SSF55811">
    <property type="entry name" value="Nudix"/>
    <property type="match status" value="1"/>
</dbReference>
<name>A0AAE8STW4_9PEZI</name>
<evidence type="ECO:0000313" key="11">
    <source>
        <dbReference type="Proteomes" id="UP001187682"/>
    </source>
</evidence>
<feature type="domain" description="Large ribosomal subunit protein mL46 N-terminal" evidence="9">
    <location>
        <begin position="73"/>
        <end position="208"/>
    </location>
</feature>
<dbReference type="GO" id="GO:0003735">
    <property type="term" value="F:structural constituent of ribosome"/>
    <property type="evidence" value="ECO:0007669"/>
    <property type="project" value="InterPro"/>
</dbReference>
<evidence type="ECO:0000313" key="10">
    <source>
        <dbReference type="EMBL" id="SPO01019.1"/>
    </source>
</evidence>
<keyword evidence="6" id="KW-0687">Ribonucleoprotein</keyword>
<comment type="subcellular location">
    <subcellularLocation>
        <location evidence="1">Mitochondrion</location>
    </subcellularLocation>
</comment>